<dbReference type="EMBL" id="BDGG01000002">
    <property type="protein sequence ID" value="GAU92298.1"/>
    <property type="molecule type" value="Genomic_DNA"/>
</dbReference>
<dbReference type="Proteomes" id="UP000186922">
    <property type="component" value="Unassembled WGS sequence"/>
</dbReference>
<evidence type="ECO:0000313" key="2">
    <source>
        <dbReference type="Proteomes" id="UP000186922"/>
    </source>
</evidence>
<protein>
    <submittedName>
        <fullName evidence="1">Uncharacterized protein</fullName>
    </submittedName>
</protein>
<name>A0A1D1V1H3_RAMVA</name>
<reference evidence="1 2" key="1">
    <citation type="journal article" date="2016" name="Nat. Commun.">
        <title>Extremotolerant tardigrade genome and improved radiotolerance of human cultured cells by tardigrade-unique protein.</title>
        <authorList>
            <person name="Hashimoto T."/>
            <person name="Horikawa D.D."/>
            <person name="Saito Y."/>
            <person name="Kuwahara H."/>
            <person name="Kozuka-Hata H."/>
            <person name="Shin-I T."/>
            <person name="Minakuchi Y."/>
            <person name="Ohishi K."/>
            <person name="Motoyama A."/>
            <person name="Aizu T."/>
            <person name="Enomoto A."/>
            <person name="Kondo K."/>
            <person name="Tanaka S."/>
            <person name="Hara Y."/>
            <person name="Koshikawa S."/>
            <person name="Sagara H."/>
            <person name="Miura T."/>
            <person name="Yokobori S."/>
            <person name="Miyagawa K."/>
            <person name="Suzuki Y."/>
            <person name="Kubo T."/>
            <person name="Oyama M."/>
            <person name="Kohara Y."/>
            <person name="Fujiyama A."/>
            <person name="Arakawa K."/>
            <person name="Katayama T."/>
            <person name="Toyoda A."/>
            <person name="Kunieda T."/>
        </authorList>
    </citation>
    <scope>NUCLEOTIDE SEQUENCE [LARGE SCALE GENOMIC DNA]</scope>
    <source>
        <strain evidence="1 2">YOKOZUNA-1</strain>
    </source>
</reference>
<sequence length="89" mass="9851">MNTNGSRQVATSSQTHKFTYALLTKKGFGCTKTSLTAYVTLGVQKNVAEKATDVKTRKLFEKMGFRRLERLGSAWLEYLGGGSPAGWSW</sequence>
<evidence type="ECO:0000313" key="1">
    <source>
        <dbReference type="EMBL" id="GAU92298.1"/>
    </source>
</evidence>
<dbReference type="AlphaFoldDB" id="A0A1D1V1H3"/>
<keyword evidence="2" id="KW-1185">Reference proteome</keyword>
<gene>
    <name evidence="1" type="primary">RvY_04396-1</name>
    <name evidence="1" type="synonym">RvY_04396.1</name>
    <name evidence="1" type="ORF">RvY_04396</name>
</gene>
<proteinExistence type="predicted"/>
<organism evidence="1 2">
    <name type="scientific">Ramazzottius varieornatus</name>
    <name type="common">Water bear</name>
    <name type="synonym">Tardigrade</name>
    <dbReference type="NCBI Taxonomy" id="947166"/>
    <lineage>
        <taxon>Eukaryota</taxon>
        <taxon>Metazoa</taxon>
        <taxon>Ecdysozoa</taxon>
        <taxon>Tardigrada</taxon>
        <taxon>Eutardigrada</taxon>
        <taxon>Parachela</taxon>
        <taxon>Hypsibioidea</taxon>
        <taxon>Ramazzottiidae</taxon>
        <taxon>Ramazzottius</taxon>
    </lineage>
</organism>
<accession>A0A1D1V1H3</accession>
<comment type="caution">
    <text evidence="1">The sequence shown here is derived from an EMBL/GenBank/DDBJ whole genome shotgun (WGS) entry which is preliminary data.</text>
</comment>